<gene>
    <name evidence="1" type="ORF">MtrunA17_Chr3g0078911</name>
</gene>
<comment type="caution">
    <text evidence="1">The sequence shown here is derived from an EMBL/GenBank/DDBJ whole genome shotgun (WGS) entry which is preliminary data.</text>
</comment>
<dbReference type="AlphaFoldDB" id="A0A396IKS5"/>
<dbReference type="Proteomes" id="UP000265566">
    <property type="component" value="Chromosome 3"/>
</dbReference>
<evidence type="ECO:0000313" key="1">
    <source>
        <dbReference type="EMBL" id="RHN65348.1"/>
    </source>
</evidence>
<name>A0A396IKS5_MEDTR</name>
<evidence type="ECO:0000313" key="2">
    <source>
        <dbReference type="Proteomes" id="UP000265566"/>
    </source>
</evidence>
<reference evidence="2" key="1">
    <citation type="journal article" date="2018" name="Nat. Plants">
        <title>Whole-genome landscape of Medicago truncatula symbiotic genes.</title>
        <authorList>
            <person name="Pecrix Y."/>
            <person name="Staton S.E."/>
            <person name="Sallet E."/>
            <person name="Lelandais-Briere C."/>
            <person name="Moreau S."/>
            <person name="Carrere S."/>
            <person name="Blein T."/>
            <person name="Jardinaud M.F."/>
            <person name="Latrasse D."/>
            <person name="Zouine M."/>
            <person name="Zahm M."/>
            <person name="Kreplak J."/>
            <person name="Mayjonade B."/>
            <person name="Satge C."/>
            <person name="Perez M."/>
            <person name="Cauet S."/>
            <person name="Marande W."/>
            <person name="Chantry-Darmon C."/>
            <person name="Lopez-Roques C."/>
            <person name="Bouchez O."/>
            <person name="Berard A."/>
            <person name="Debelle F."/>
            <person name="Munos S."/>
            <person name="Bendahmane A."/>
            <person name="Berges H."/>
            <person name="Niebel A."/>
            <person name="Buitink J."/>
            <person name="Frugier F."/>
            <person name="Benhamed M."/>
            <person name="Crespi M."/>
            <person name="Gouzy J."/>
            <person name="Gamas P."/>
        </authorList>
    </citation>
    <scope>NUCLEOTIDE SEQUENCE [LARGE SCALE GENOMIC DNA]</scope>
    <source>
        <strain evidence="2">cv. Jemalong A17</strain>
    </source>
</reference>
<sequence length="82" mass="9474">MQYFREKKYIDHPFGTLFCTTADGFSLFKPFLKVVVVKECGGEIERSEGDLWPPLWWRSVTEVVVADEKERGSGGEIEMKNK</sequence>
<accession>A0A396IKS5</accession>
<dbReference type="EMBL" id="PSQE01000003">
    <property type="protein sequence ID" value="RHN65348.1"/>
    <property type="molecule type" value="Genomic_DNA"/>
</dbReference>
<organism evidence="1 2">
    <name type="scientific">Medicago truncatula</name>
    <name type="common">Barrel medic</name>
    <name type="synonym">Medicago tribuloides</name>
    <dbReference type="NCBI Taxonomy" id="3880"/>
    <lineage>
        <taxon>Eukaryota</taxon>
        <taxon>Viridiplantae</taxon>
        <taxon>Streptophyta</taxon>
        <taxon>Embryophyta</taxon>
        <taxon>Tracheophyta</taxon>
        <taxon>Spermatophyta</taxon>
        <taxon>Magnoliopsida</taxon>
        <taxon>eudicotyledons</taxon>
        <taxon>Gunneridae</taxon>
        <taxon>Pentapetalae</taxon>
        <taxon>rosids</taxon>
        <taxon>fabids</taxon>
        <taxon>Fabales</taxon>
        <taxon>Fabaceae</taxon>
        <taxon>Papilionoideae</taxon>
        <taxon>50 kb inversion clade</taxon>
        <taxon>NPAAA clade</taxon>
        <taxon>Hologalegina</taxon>
        <taxon>IRL clade</taxon>
        <taxon>Trifolieae</taxon>
        <taxon>Medicago</taxon>
    </lineage>
</organism>
<dbReference type="Gramene" id="rna13175">
    <property type="protein sequence ID" value="RHN65348.1"/>
    <property type="gene ID" value="gene13175"/>
</dbReference>
<proteinExistence type="predicted"/>
<protein>
    <submittedName>
        <fullName evidence="1">Uncharacterized protein</fullName>
    </submittedName>
</protein>